<proteinExistence type="predicted"/>
<evidence type="ECO:0000313" key="2">
    <source>
        <dbReference type="Proteomes" id="UP000235584"/>
    </source>
</evidence>
<protein>
    <submittedName>
        <fullName evidence="1">Uncharacterized protein</fullName>
    </submittedName>
</protein>
<reference evidence="1 2" key="1">
    <citation type="submission" date="2018-01" db="EMBL/GenBank/DDBJ databases">
        <title>Complete genome sequence of Bacteriovorax stolpii DSM12778.</title>
        <authorList>
            <person name="Tang B."/>
            <person name="Chang J."/>
        </authorList>
    </citation>
    <scope>NUCLEOTIDE SEQUENCE [LARGE SCALE GENOMIC DNA]</scope>
    <source>
        <strain evidence="1 2">DSM 12778</strain>
    </source>
</reference>
<evidence type="ECO:0000313" key="1">
    <source>
        <dbReference type="EMBL" id="AUN99492.1"/>
    </source>
</evidence>
<dbReference type="EMBL" id="CP025704">
    <property type="protein sequence ID" value="AUN99492.1"/>
    <property type="molecule type" value="Genomic_DNA"/>
</dbReference>
<organism evidence="1 2">
    <name type="scientific">Bacteriovorax stolpii</name>
    <name type="common">Bdellovibrio stolpii</name>
    <dbReference type="NCBI Taxonomy" id="960"/>
    <lineage>
        <taxon>Bacteria</taxon>
        <taxon>Pseudomonadati</taxon>
        <taxon>Bdellovibrionota</taxon>
        <taxon>Bacteriovoracia</taxon>
        <taxon>Bacteriovoracales</taxon>
        <taxon>Bacteriovoracaceae</taxon>
        <taxon>Bacteriovorax</taxon>
    </lineage>
</organism>
<gene>
    <name evidence="1" type="ORF">C0V70_15540</name>
</gene>
<name>A0A2K9NVF0_BACTC</name>
<dbReference type="AlphaFoldDB" id="A0A2K9NVF0"/>
<dbReference type="KEGG" id="bsto:C0V70_15540"/>
<dbReference type="RefSeq" id="WP_102244783.1">
    <property type="nucleotide sequence ID" value="NZ_CP025704.1"/>
</dbReference>
<keyword evidence="2" id="KW-1185">Reference proteome</keyword>
<dbReference type="Proteomes" id="UP000235584">
    <property type="component" value="Chromosome"/>
</dbReference>
<sequence length="103" mass="11764">MKALILLTLIFSAHAMAADDKCFKAAKNAALEFVKSEGEITNMDEFNDVYDSEQVDVYLQSGWQKEYWSFYNHSAIVNVEVDSVKSKCFVKKVEVVQNDQDQD</sequence>
<accession>A0A2K9NVF0</accession>